<dbReference type="Proteomes" id="UP000503440">
    <property type="component" value="Chromosome"/>
</dbReference>
<dbReference type="AlphaFoldDB" id="A0A6C0Y270"/>
<keyword evidence="2" id="KW-0472">Membrane</keyword>
<evidence type="ECO:0000313" key="4">
    <source>
        <dbReference type="Proteomes" id="UP000503440"/>
    </source>
</evidence>
<feature type="region of interest" description="Disordered" evidence="1">
    <location>
        <begin position="142"/>
        <end position="214"/>
    </location>
</feature>
<organism evidence="3 4">
    <name type="scientific">Acinetobacter indicus</name>
    <dbReference type="NCBI Taxonomy" id="756892"/>
    <lineage>
        <taxon>Bacteria</taxon>
        <taxon>Pseudomonadati</taxon>
        <taxon>Pseudomonadota</taxon>
        <taxon>Gammaproteobacteria</taxon>
        <taxon>Moraxellales</taxon>
        <taxon>Moraxellaceae</taxon>
        <taxon>Acinetobacter</taxon>
    </lineage>
</organism>
<evidence type="ECO:0000256" key="2">
    <source>
        <dbReference type="SAM" id="Phobius"/>
    </source>
</evidence>
<keyword evidence="2" id="KW-0812">Transmembrane</keyword>
<feature type="compositionally biased region" description="Polar residues" evidence="1">
    <location>
        <begin position="205"/>
        <end position="214"/>
    </location>
</feature>
<proteinExistence type="predicted"/>
<dbReference type="RefSeq" id="WP_104484622.1">
    <property type="nucleotide sequence ID" value="NZ_CP044018.1"/>
</dbReference>
<feature type="transmembrane region" description="Helical" evidence="2">
    <location>
        <begin position="23"/>
        <end position="45"/>
    </location>
</feature>
<evidence type="ECO:0000313" key="3">
    <source>
        <dbReference type="EMBL" id="QIC70276.1"/>
    </source>
</evidence>
<evidence type="ECO:0000256" key="1">
    <source>
        <dbReference type="SAM" id="MobiDB-lite"/>
    </source>
</evidence>
<name>A0A6C0Y270_9GAMM</name>
<accession>A0A6C0Y270</accession>
<feature type="compositionally biased region" description="Low complexity" evidence="1">
    <location>
        <begin position="142"/>
        <end position="151"/>
    </location>
</feature>
<reference evidence="3 4" key="1">
    <citation type="submission" date="2019-09" db="EMBL/GenBank/DDBJ databases">
        <title>Non-baumannii Acinetobacter spp. carrying blaNDM-1 isolated in China.</title>
        <authorList>
            <person name="Cui C."/>
            <person name="Chen C."/>
            <person name="Sun J."/>
            <person name="Liu Y."/>
        </authorList>
    </citation>
    <scope>NUCLEOTIDE SEQUENCE [LARGE SCALE GENOMIC DNA]</scope>
    <source>
        <strain evidence="3 4">B18</strain>
    </source>
</reference>
<sequence>MANEKQTSLRILQSNKPKSPSPLLYSLGGFVAGVVVTGLAGYAYFYAGQPSTTLAESTQAMAAPAATPSELPAELEELKNQMTDHSGSFDELEDVQAEHPVEFQQPNDGDLSKIFAHQPAKVAAQPAPNQARVAPNFPQDMASAPAATAKQPPAPKPAPAPAKAVPAKPAAPVVVPMAAVEPEETPQASVQISVTRKPVEKVETVSVQDTAVHP</sequence>
<feature type="compositionally biased region" description="Low complexity" evidence="1">
    <location>
        <begin position="161"/>
        <end position="180"/>
    </location>
</feature>
<dbReference type="EMBL" id="CP044455">
    <property type="protein sequence ID" value="QIC70276.1"/>
    <property type="molecule type" value="Genomic_DNA"/>
</dbReference>
<gene>
    <name evidence="3" type="ORF">FSC09_07555</name>
</gene>
<protein>
    <submittedName>
        <fullName evidence="3">Uncharacterized protein</fullName>
    </submittedName>
</protein>
<keyword evidence="2" id="KW-1133">Transmembrane helix</keyword>